<reference evidence="3 4" key="1">
    <citation type="submission" date="2024-09" db="EMBL/GenBank/DDBJ databases">
        <authorList>
            <person name="Sun Q."/>
            <person name="Mori K."/>
        </authorList>
    </citation>
    <scope>NUCLEOTIDE SEQUENCE [LARGE SCALE GENOMIC DNA]</scope>
    <source>
        <strain evidence="3 4">TBRC 7907</strain>
    </source>
</reference>
<evidence type="ECO:0000259" key="2">
    <source>
        <dbReference type="SMART" id="SM00458"/>
    </source>
</evidence>
<dbReference type="SMART" id="SM00458">
    <property type="entry name" value="RICIN"/>
    <property type="match status" value="1"/>
</dbReference>
<evidence type="ECO:0000313" key="3">
    <source>
        <dbReference type="EMBL" id="MFB9902567.1"/>
    </source>
</evidence>
<dbReference type="SUPFAM" id="SSF50370">
    <property type="entry name" value="Ricin B-like lectins"/>
    <property type="match status" value="1"/>
</dbReference>
<dbReference type="PROSITE" id="PS50231">
    <property type="entry name" value="RICIN_B_LECTIN"/>
    <property type="match status" value="1"/>
</dbReference>
<dbReference type="EMBL" id="JBHLZU010000002">
    <property type="protein sequence ID" value="MFB9902567.1"/>
    <property type="molecule type" value="Genomic_DNA"/>
</dbReference>
<comment type="caution">
    <text evidence="3">The sequence shown here is derived from an EMBL/GenBank/DDBJ whole genome shotgun (WGS) entry which is preliminary data.</text>
</comment>
<feature type="chain" id="PRO_5045140328" evidence="1">
    <location>
        <begin position="28"/>
        <end position="171"/>
    </location>
</feature>
<proteinExistence type="predicted"/>
<feature type="signal peptide" evidence="1">
    <location>
        <begin position="1"/>
        <end position="27"/>
    </location>
</feature>
<feature type="domain" description="Ricin B lectin" evidence="2">
    <location>
        <begin position="30"/>
        <end position="167"/>
    </location>
</feature>
<dbReference type="CDD" id="cd00161">
    <property type="entry name" value="beta-trefoil_Ricin-like"/>
    <property type="match status" value="1"/>
</dbReference>
<evidence type="ECO:0000313" key="4">
    <source>
        <dbReference type="Proteomes" id="UP001589693"/>
    </source>
</evidence>
<dbReference type="Pfam" id="PF00652">
    <property type="entry name" value="Ricin_B_lectin"/>
    <property type="match status" value="1"/>
</dbReference>
<protein>
    <submittedName>
        <fullName evidence="3">RICIN domain-containing protein</fullName>
    </submittedName>
</protein>
<organism evidence="3 4">
    <name type="scientific">Allokutzneria oryzae</name>
    <dbReference type="NCBI Taxonomy" id="1378989"/>
    <lineage>
        <taxon>Bacteria</taxon>
        <taxon>Bacillati</taxon>
        <taxon>Actinomycetota</taxon>
        <taxon>Actinomycetes</taxon>
        <taxon>Pseudonocardiales</taxon>
        <taxon>Pseudonocardiaceae</taxon>
        <taxon>Allokutzneria</taxon>
    </lineage>
</organism>
<name>A0ABV5ZNW0_9PSEU</name>
<evidence type="ECO:0000256" key="1">
    <source>
        <dbReference type="SAM" id="SignalP"/>
    </source>
</evidence>
<dbReference type="Proteomes" id="UP001589693">
    <property type="component" value="Unassembled WGS sequence"/>
</dbReference>
<keyword evidence="1" id="KW-0732">Signal</keyword>
<sequence length="171" mass="18126">MRARVIALATAAAATVIGHAPLTSANAAPRPPVVIQNVLYNQALSTEGEETTAGSRVVISETHSRSSQQWEIILHTDGFISLKGVASGHCVDAEEGEKSEFGDGLVVRPCDETIAQRWIRQGGAVGGAYIFRNAKFQGMCLAGPQAATRAALQFCMPGNPLQQWRAPITKG</sequence>
<gene>
    <name evidence="3" type="ORF">ACFFQA_01315</name>
</gene>
<dbReference type="InterPro" id="IPR035992">
    <property type="entry name" value="Ricin_B-like_lectins"/>
</dbReference>
<keyword evidence="4" id="KW-1185">Reference proteome</keyword>
<dbReference type="RefSeq" id="WP_377849642.1">
    <property type="nucleotide sequence ID" value="NZ_JBHLZU010000002.1"/>
</dbReference>
<dbReference type="InterPro" id="IPR000772">
    <property type="entry name" value="Ricin_B_lectin"/>
</dbReference>
<accession>A0ABV5ZNW0</accession>
<dbReference type="Gene3D" id="2.80.10.50">
    <property type="match status" value="1"/>
</dbReference>